<dbReference type="eggNOG" id="ENOG502ZHPS">
    <property type="taxonomic scope" value="Bacteria"/>
</dbReference>
<dbReference type="EMBL" id="CP001819">
    <property type="protein sequence ID" value="ACZ20576.1"/>
    <property type="molecule type" value="Genomic_DNA"/>
</dbReference>
<proteinExistence type="predicted"/>
<gene>
    <name evidence="1" type="ordered locus">Sked_06160</name>
</gene>
<reference evidence="1 2" key="1">
    <citation type="journal article" date="2009" name="Stand. Genomic Sci.">
        <title>Complete genome sequence of Sanguibacter keddieii type strain (ST-74).</title>
        <authorList>
            <person name="Ivanova N."/>
            <person name="Sikorski J."/>
            <person name="Sims D."/>
            <person name="Brettin T."/>
            <person name="Detter J.C."/>
            <person name="Han C."/>
            <person name="Lapidus A."/>
            <person name="Copeland A."/>
            <person name="Glavina Del Rio T."/>
            <person name="Nolan M."/>
            <person name="Chen F."/>
            <person name="Lucas S."/>
            <person name="Tice H."/>
            <person name="Cheng J.F."/>
            <person name="Bruce D."/>
            <person name="Goodwin L."/>
            <person name="Pitluck S."/>
            <person name="Pati A."/>
            <person name="Mavromatis K."/>
            <person name="Chen A."/>
            <person name="Palaniappan K."/>
            <person name="D'haeseleer P."/>
            <person name="Chain P."/>
            <person name="Bristow J."/>
            <person name="Eisen J.A."/>
            <person name="Markowitz V."/>
            <person name="Hugenholtz P."/>
            <person name="Goker M."/>
            <person name="Pukall R."/>
            <person name="Klenk H.P."/>
            <person name="Kyrpides N.C."/>
        </authorList>
    </citation>
    <scope>NUCLEOTIDE SEQUENCE [LARGE SCALE GENOMIC DNA]</scope>
    <source>
        <strain evidence="2">ATCC 51767 / DSM 10542 / NCFB 3025 / ST-74</strain>
    </source>
</reference>
<dbReference type="STRING" id="446469.Sked_06160"/>
<dbReference type="HOGENOM" id="CLU_2685730_0_0_11"/>
<name>D1BAM5_SANKS</name>
<dbReference type="KEGG" id="ske:Sked_06160"/>
<dbReference type="OrthoDB" id="5124510at2"/>
<sequence>MRCDQCDSKITGTPVKTATRTLCKKCGDRLDGLTAGVMSGGGVGEAIATAGWYSSLREKRREAREKKRTSGSST</sequence>
<keyword evidence="2" id="KW-1185">Reference proteome</keyword>
<dbReference type="Proteomes" id="UP000000322">
    <property type="component" value="Chromosome"/>
</dbReference>
<dbReference type="RefSeq" id="WP_012865645.1">
    <property type="nucleotide sequence ID" value="NC_013521.1"/>
</dbReference>
<dbReference type="AlphaFoldDB" id="D1BAM5"/>
<evidence type="ECO:0000313" key="1">
    <source>
        <dbReference type="EMBL" id="ACZ20576.1"/>
    </source>
</evidence>
<organism evidence="1 2">
    <name type="scientific">Sanguibacter keddieii (strain ATCC 51767 / DSM 10542 / NCFB 3025 / ST-74)</name>
    <dbReference type="NCBI Taxonomy" id="446469"/>
    <lineage>
        <taxon>Bacteria</taxon>
        <taxon>Bacillati</taxon>
        <taxon>Actinomycetota</taxon>
        <taxon>Actinomycetes</taxon>
        <taxon>Micrococcales</taxon>
        <taxon>Sanguibacteraceae</taxon>
        <taxon>Sanguibacter</taxon>
    </lineage>
</organism>
<accession>D1BAM5</accession>
<evidence type="ECO:0000313" key="2">
    <source>
        <dbReference type="Proteomes" id="UP000000322"/>
    </source>
</evidence>
<protein>
    <submittedName>
        <fullName evidence="1">Uncharacterized protein</fullName>
    </submittedName>
</protein>